<dbReference type="OrthoDB" id="6779578at2759"/>
<dbReference type="Proteomes" id="UP000801492">
    <property type="component" value="Unassembled WGS sequence"/>
</dbReference>
<dbReference type="Gene3D" id="3.30.70.270">
    <property type="match status" value="1"/>
</dbReference>
<feature type="region of interest" description="Disordered" evidence="1">
    <location>
        <begin position="1107"/>
        <end position="1139"/>
    </location>
</feature>
<dbReference type="GO" id="GO:0071897">
    <property type="term" value="P:DNA biosynthetic process"/>
    <property type="evidence" value="ECO:0007669"/>
    <property type="project" value="UniProtKB-ARBA"/>
</dbReference>
<keyword evidence="4" id="KW-1185">Reference proteome</keyword>
<feature type="compositionally biased region" description="Polar residues" evidence="1">
    <location>
        <begin position="301"/>
        <end position="310"/>
    </location>
</feature>
<accession>A0A8K0CXK4</accession>
<gene>
    <name evidence="3" type="ORF">ILUMI_10593</name>
</gene>
<evidence type="ECO:0000313" key="3">
    <source>
        <dbReference type="EMBL" id="KAF2895583.1"/>
    </source>
</evidence>
<evidence type="ECO:0000256" key="1">
    <source>
        <dbReference type="SAM" id="MobiDB-lite"/>
    </source>
</evidence>
<dbReference type="EMBL" id="VTPC01005799">
    <property type="protein sequence ID" value="KAF2895583.1"/>
    <property type="molecule type" value="Genomic_DNA"/>
</dbReference>
<feature type="compositionally biased region" description="Polar residues" evidence="1">
    <location>
        <begin position="352"/>
        <end position="368"/>
    </location>
</feature>
<dbReference type="AlphaFoldDB" id="A0A8K0CXK4"/>
<dbReference type="InterPro" id="IPR043128">
    <property type="entry name" value="Rev_trsase/Diguanyl_cyclase"/>
</dbReference>
<dbReference type="CDD" id="cd01650">
    <property type="entry name" value="RT_nLTR_like"/>
    <property type="match status" value="1"/>
</dbReference>
<feature type="compositionally biased region" description="Low complexity" evidence="1">
    <location>
        <begin position="335"/>
        <end position="351"/>
    </location>
</feature>
<reference evidence="3" key="1">
    <citation type="submission" date="2019-08" db="EMBL/GenBank/DDBJ databases">
        <title>The genome of the North American firefly Photinus pyralis.</title>
        <authorList>
            <consortium name="Photinus pyralis genome working group"/>
            <person name="Fallon T.R."/>
            <person name="Sander Lower S.E."/>
            <person name="Weng J.-K."/>
        </authorList>
    </citation>
    <scope>NUCLEOTIDE SEQUENCE</scope>
    <source>
        <strain evidence="3">TRF0915ILg1</strain>
        <tissue evidence="3">Whole body</tissue>
    </source>
</reference>
<evidence type="ECO:0000313" key="4">
    <source>
        <dbReference type="Proteomes" id="UP000801492"/>
    </source>
</evidence>
<dbReference type="InterPro" id="IPR000477">
    <property type="entry name" value="RT_dom"/>
</dbReference>
<feature type="region of interest" description="Disordered" evidence="1">
    <location>
        <begin position="242"/>
        <end position="394"/>
    </location>
</feature>
<evidence type="ECO:0000259" key="2">
    <source>
        <dbReference type="PROSITE" id="PS50878"/>
    </source>
</evidence>
<feature type="domain" description="Reverse transcriptase" evidence="2">
    <location>
        <begin position="562"/>
        <end position="832"/>
    </location>
</feature>
<feature type="compositionally biased region" description="Basic residues" evidence="1">
    <location>
        <begin position="261"/>
        <end position="271"/>
    </location>
</feature>
<sequence length="1139" mass="127104">MNEIPGTQECEPFTQNSEASTGCRIVTTALIHNPEITSQPTGIPSPTYSLTQTPSEYEAELQEAVLAGLLCHPTSLNLPPTTTKSNENDPDAIISVHEPDNSASTTRLSRPTSQIAQPVSINTNSNTSDLHLRNDALTIFHPTPPQLQCPIPNCGTFYKSTTWTSMKQSVIRHLKQTHDIKINEYENICRRCRLNLGNRPSKHECQDKNNLIPPLSQRTFLWQCTTCPMTFPSKKALANHQLAKEKSEVLSSKNDTLPKPNTRRSKRRKRPSASSSENDDVSDSSSSPRDVLSVIIEDASRSPNPNTGETSQHHDDAPSPSPSPFFGTRSPAAFPSEAASLVSSQSSVNPSTQDTEYLLTSSEPIDNPSQHDDVHDIPSPTGDRPPSPSSSLDDYSEALNQILNSATSDASWTLFLDTLSDVTKKVQHKYKIRLDAPTHSNNPQLPTDKATDARYLQTIYRNNRRRAVRLIRGERNTICSLETNAVFDHFTNKWATTTNSRPIDWNPPTAPPPLNVEPFDQNEVRSRLKRFENSAPGEDRLTYRHWRLSDPDCRILTIILNICLKYRKIPDTWKSSTTILIPKKGDLTNLNNWRPISLNNTIYKLYAGCLQTRLSAWLAGNQVLHPNQKGFLPFDGVLEHNYILQTTIDHAKRGQRDVHIGWLDISNAFNNVPHDALTSTLASCGAGEAFTEIVADMLRDNKTRIRTASGYTDAININNGVKQGCPLSGLLFNIAINPILDTLQARNDDTHKVLGYADDLVLIHDTNADLQNAITTLERLLSDIHLRLNPDKCKSLSIVSKHMTNPTFSVNNKTITSLDNKFDTETFLGKPVGFCPLKSTAGMKEFIKLGTDILQSKLAPWQRIDALKTFAYPAYLFAMRTNQFPKTAWKRLDDVFRAELKKTLSFPQEAANEYLYGPRKQNLVGVPLAAELSDVAIIDTAFKLLTSPDAVVSQTANDDLMRTVEKRGGAAPASPEAAGEYLTGSMEGRFANSRNEQSNIWTTARMSSRRQDVEWSFEDSRPSLLVGAQTIDPAKRRPVCATLRAAAECKRAEHLKTLKNQGKTFKCFSADWRFIHKARLNLVPLRANQRWQNGDKTCRRCRQQDETLPPRAATLHGQLGGHAEQTQRHRQPAQGCSRS</sequence>
<dbReference type="Pfam" id="PF00078">
    <property type="entry name" value="RVT_1"/>
    <property type="match status" value="1"/>
</dbReference>
<dbReference type="PROSITE" id="PS50878">
    <property type="entry name" value="RT_POL"/>
    <property type="match status" value="1"/>
</dbReference>
<proteinExistence type="predicted"/>
<dbReference type="InterPro" id="IPR043502">
    <property type="entry name" value="DNA/RNA_pol_sf"/>
</dbReference>
<feature type="compositionally biased region" description="Low complexity" evidence="1">
    <location>
        <begin position="283"/>
        <end position="294"/>
    </location>
</feature>
<dbReference type="SUPFAM" id="SSF56672">
    <property type="entry name" value="DNA/RNA polymerases"/>
    <property type="match status" value="1"/>
</dbReference>
<comment type="caution">
    <text evidence="3">The sequence shown here is derived from an EMBL/GenBank/DDBJ whole genome shotgun (WGS) entry which is preliminary data.</text>
</comment>
<name>A0A8K0CXK4_IGNLU</name>
<dbReference type="PANTHER" id="PTHR19446">
    <property type="entry name" value="REVERSE TRANSCRIPTASES"/>
    <property type="match status" value="1"/>
</dbReference>
<organism evidence="3 4">
    <name type="scientific">Ignelater luminosus</name>
    <name type="common">Cucubano</name>
    <name type="synonym">Pyrophorus luminosus</name>
    <dbReference type="NCBI Taxonomy" id="2038154"/>
    <lineage>
        <taxon>Eukaryota</taxon>
        <taxon>Metazoa</taxon>
        <taxon>Ecdysozoa</taxon>
        <taxon>Arthropoda</taxon>
        <taxon>Hexapoda</taxon>
        <taxon>Insecta</taxon>
        <taxon>Pterygota</taxon>
        <taxon>Neoptera</taxon>
        <taxon>Endopterygota</taxon>
        <taxon>Coleoptera</taxon>
        <taxon>Polyphaga</taxon>
        <taxon>Elateriformia</taxon>
        <taxon>Elateroidea</taxon>
        <taxon>Elateridae</taxon>
        <taxon>Agrypninae</taxon>
        <taxon>Pyrophorini</taxon>
        <taxon>Ignelater</taxon>
    </lineage>
</organism>
<protein>
    <recommendedName>
        <fullName evidence="2">Reverse transcriptase domain-containing protein</fullName>
    </recommendedName>
</protein>